<sequence>METEVALSSPETPGCHWAEDGTITPPSAHFWIKGPLGATLTDIAPMPAGEVKV</sequence>
<name>A0AAN9C5M2_9TELE</name>
<reference evidence="2 3" key="1">
    <citation type="submission" date="2024-02" db="EMBL/GenBank/DDBJ databases">
        <title>Chromosome-level genome assembly of the Eurasian Minnow (Phoxinus phoxinus).</title>
        <authorList>
            <person name="Oriowo T.O."/>
            <person name="Martin S."/>
            <person name="Stange M."/>
            <person name="Chrysostomakis Y."/>
            <person name="Brown T."/>
            <person name="Winkler S."/>
            <person name="Kukowka S."/>
            <person name="Myers E.W."/>
            <person name="Bohne A."/>
        </authorList>
    </citation>
    <scope>NUCLEOTIDE SEQUENCE [LARGE SCALE GENOMIC DNA]</scope>
    <source>
        <strain evidence="2">ZFMK-TIS-60720</strain>
        <tissue evidence="2">Whole Organism</tissue>
    </source>
</reference>
<evidence type="ECO:0000256" key="1">
    <source>
        <dbReference type="SAM" id="MobiDB-lite"/>
    </source>
</evidence>
<dbReference type="AlphaFoldDB" id="A0AAN9C5M2"/>
<dbReference type="Proteomes" id="UP001364617">
    <property type="component" value="Unassembled WGS sequence"/>
</dbReference>
<evidence type="ECO:0000313" key="2">
    <source>
        <dbReference type="EMBL" id="KAK7121944.1"/>
    </source>
</evidence>
<keyword evidence="3" id="KW-1185">Reference proteome</keyword>
<evidence type="ECO:0000313" key="3">
    <source>
        <dbReference type="Proteomes" id="UP001364617"/>
    </source>
</evidence>
<gene>
    <name evidence="2" type="ORF">R3I93_022894</name>
</gene>
<comment type="caution">
    <text evidence="2">The sequence shown here is derived from an EMBL/GenBank/DDBJ whole genome shotgun (WGS) entry which is preliminary data.</text>
</comment>
<dbReference type="EMBL" id="JAYKXH010000025">
    <property type="protein sequence ID" value="KAK7121944.1"/>
    <property type="molecule type" value="Genomic_DNA"/>
</dbReference>
<protein>
    <submittedName>
        <fullName evidence="2">Uncharacterized protein</fullName>
    </submittedName>
</protein>
<organism evidence="2 3">
    <name type="scientific">Phoxinus phoxinus</name>
    <name type="common">Eurasian minnow</name>
    <dbReference type="NCBI Taxonomy" id="58324"/>
    <lineage>
        <taxon>Eukaryota</taxon>
        <taxon>Metazoa</taxon>
        <taxon>Chordata</taxon>
        <taxon>Craniata</taxon>
        <taxon>Vertebrata</taxon>
        <taxon>Euteleostomi</taxon>
        <taxon>Actinopterygii</taxon>
        <taxon>Neopterygii</taxon>
        <taxon>Teleostei</taxon>
        <taxon>Ostariophysi</taxon>
        <taxon>Cypriniformes</taxon>
        <taxon>Leuciscidae</taxon>
        <taxon>Phoxininae</taxon>
        <taxon>Phoxinus</taxon>
    </lineage>
</organism>
<accession>A0AAN9C5M2</accession>
<proteinExistence type="predicted"/>
<feature type="region of interest" description="Disordered" evidence="1">
    <location>
        <begin position="1"/>
        <end position="21"/>
    </location>
</feature>